<protein>
    <recommendedName>
        <fullName evidence="3">DUF2252 domain-containing protein</fullName>
    </recommendedName>
</protein>
<dbReference type="STRING" id="1077974.GOEFS_033_00050"/>
<evidence type="ECO:0000313" key="1">
    <source>
        <dbReference type="EMBL" id="GAB17443.1"/>
    </source>
</evidence>
<dbReference type="AlphaFoldDB" id="H0QX92"/>
<proteinExistence type="predicted"/>
<evidence type="ECO:0000313" key="2">
    <source>
        <dbReference type="Proteomes" id="UP000035034"/>
    </source>
</evidence>
<dbReference type="PANTHER" id="PTHR39441:SF1">
    <property type="entry name" value="DUF2252 DOMAIN-CONTAINING PROTEIN"/>
    <property type="match status" value="1"/>
</dbReference>
<dbReference type="InterPro" id="IPR018721">
    <property type="entry name" value="DUF2252"/>
</dbReference>
<name>H0QX92_9ACTN</name>
<reference evidence="1 2" key="1">
    <citation type="submission" date="2011-12" db="EMBL/GenBank/DDBJ databases">
        <title>Whole genome shotgun sequence of Gordonia effusa NBRC 100432.</title>
        <authorList>
            <person name="Yoshida I."/>
            <person name="Takarada H."/>
            <person name="Hosoyama A."/>
            <person name="Tsuchikane K."/>
            <person name="Katsumata H."/>
            <person name="Yamazaki S."/>
            <person name="Fujita N."/>
        </authorList>
    </citation>
    <scope>NUCLEOTIDE SEQUENCE [LARGE SCALE GENOMIC DNA]</scope>
    <source>
        <strain evidence="1 2">NBRC 100432</strain>
    </source>
</reference>
<dbReference type="eggNOG" id="COG4320">
    <property type="taxonomic scope" value="Bacteria"/>
</dbReference>
<dbReference type="PANTHER" id="PTHR39441">
    <property type="entry name" value="DUF2252 DOMAIN-CONTAINING PROTEIN"/>
    <property type="match status" value="1"/>
</dbReference>
<comment type="caution">
    <text evidence="1">The sequence shown here is derived from an EMBL/GenBank/DDBJ whole genome shotgun (WGS) entry which is preliminary data.</text>
</comment>
<gene>
    <name evidence="1" type="ORF">GOEFS_033_00050</name>
</gene>
<dbReference type="RefSeq" id="WP_007316781.1">
    <property type="nucleotide sequence ID" value="NZ_BAEH01000033.1"/>
</dbReference>
<dbReference type="Pfam" id="PF10009">
    <property type="entry name" value="DUF2252"/>
    <property type="match status" value="1"/>
</dbReference>
<accession>H0QX92</accession>
<dbReference type="Proteomes" id="UP000035034">
    <property type="component" value="Unassembled WGS sequence"/>
</dbReference>
<evidence type="ECO:0008006" key="3">
    <source>
        <dbReference type="Google" id="ProtNLM"/>
    </source>
</evidence>
<organism evidence="1 2">
    <name type="scientific">Gordonia effusa NBRC 100432</name>
    <dbReference type="NCBI Taxonomy" id="1077974"/>
    <lineage>
        <taxon>Bacteria</taxon>
        <taxon>Bacillati</taxon>
        <taxon>Actinomycetota</taxon>
        <taxon>Actinomycetes</taxon>
        <taxon>Mycobacteriales</taxon>
        <taxon>Gordoniaceae</taxon>
        <taxon>Gordonia</taxon>
    </lineage>
</organism>
<dbReference type="OrthoDB" id="1491115at2"/>
<dbReference type="EMBL" id="BAEH01000033">
    <property type="protein sequence ID" value="GAB17443.1"/>
    <property type="molecule type" value="Genomic_DNA"/>
</dbReference>
<sequence>MATQLTDLALVPQLADRRSAVDILTEQAASRVRELVPVRYARMVATPFTFYRGAAAVMAADLAATPNSGIRTQLCGDAHLSNFGLFFTPERRMAFDLNDFDETYPGPFEWDVKRLAASFVIAAQANGLDDKDARAVACRSARSYRKSMSRSVAESTLECWYAHVNADEVIADMGEKLDTAAVERTRKFLKKARHRDSVQALSKLCVVTDGVAHIRSDPPLLVPIHELFGEQDAQMLARELTRRLGEYRATLAPEIAQLLDQFTYEEAARKVVGVGSVGTRAWIALLVGRDLSDPLFLQMKEAQESVLARYVPDGPSFDNQGRRVVDGQRLMQAASDAFLGWQSGLDPEGIPRDFYVRQLRDGKGSVVIEALEPRGLMLYAKLCGRALAQAHARTASRYAIAEFIGRGRAFEDAIADFAVAYAAINVADHSELEKAIADGRVQAAQLPVG</sequence>
<keyword evidence="2" id="KW-1185">Reference proteome</keyword>